<evidence type="ECO:0000256" key="6">
    <source>
        <dbReference type="ARBA" id="ARBA00022840"/>
    </source>
</evidence>
<dbReference type="SUPFAM" id="SSF56112">
    <property type="entry name" value="Protein kinase-like (PK-like)"/>
    <property type="match status" value="1"/>
</dbReference>
<evidence type="ECO:0000313" key="9">
    <source>
        <dbReference type="EMBL" id="MEQ2197581.1"/>
    </source>
</evidence>
<keyword evidence="10" id="KW-1185">Reference proteome</keyword>
<keyword evidence="4" id="KW-0547">Nucleotide-binding</keyword>
<dbReference type="InterPro" id="IPR050122">
    <property type="entry name" value="RTK"/>
</dbReference>
<keyword evidence="3" id="KW-0808">Transferase</keyword>
<dbReference type="Gene3D" id="3.30.200.20">
    <property type="entry name" value="Phosphorylase Kinase, domain 1"/>
    <property type="match status" value="1"/>
</dbReference>
<dbReference type="EC" id="2.7.10.1" evidence="1"/>
<feature type="domain" description="Protein kinase" evidence="8">
    <location>
        <begin position="1"/>
        <end position="84"/>
    </location>
</feature>
<gene>
    <name evidence="9" type="ORF">XENOCAPTIV_000579</name>
</gene>
<dbReference type="InterPro" id="IPR001824">
    <property type="entry name" value="Tyr_kinase_rcpt_3_CS"/>
</dbReference>
<dbReference type="InterPro" id="IPR011009">
    <property type="entry name" value="Kinase-like_dom_sf"/>
</dbReference>
<evidence type="ECO:0000256" key="7">
    <source>
        <dbReference type="ARBA" id="ARBA00023137"/>
    </source>
</evidence>
<keyword evidence="7" id="KW-0829">Tyrosine-protein kinase</keyword>
<dbReference type="PROSITE" id="PS50011">
    <property type="entry name" value="PROTEIN_KINASE_DOM"/>
    <property type="match status" value="1"/>
</dbReference>
<evidence type="ECO:0000256" key="4">
    <source>
        <dbReference type="ARBA" id="ARBA00022741"/>
    </source>
</evidence>
<dbReference type="PANTHER" id="PTHR24416">
    <property type="entry name" value="TYROSINE-PROTEIN KINASE RECEPTOR"/>
    <property type="match status" value="1"/>
</dbReference>
<feature type="non-terminal residue" evidence="9">
    <location>
        <position position="1"/>
    </location>
</feature>
<evidence type="ECO:0000256" key="2">
    <source>
        <dbReference type="ARBA" id="ARBA00022553"/>
    </source>
</evidence>
<proteinExistence type="predicted"/>
<accession>A0ABV0QP17</accession>
<dbReference type="InterPro" id="IPR000719">
    <property type="entry name" value="Prot_kinase_dom"/>
</dbReference>
<organism evidence="9 10">
    <name type="scientific">Xenoophorus captivus</name>
    <dbReference type="NCBI Taxonomy" id="1517983"/>
    <lineage>
        <taxon>Eukaryota</taxon>
        <taxon>Metazoa</taxon>
        <taxon>Chordata</taxon>
        <taxon>Craniata</taxon>
        <taxon>Vertebrata</taxon>
        <taxon>Euteleostomi</taxon>
        <taxon>Actinopterygii</taxon>
        <taxon>Neopterygii</taxon>
        <taxon>Teleostei</taxon>
        <taxon>Neoteleostei</taxon>
        <taxon>Acanthomorphata</taxon>
        <taxon>Ovalentaria</taxon>
        <taxon>Atherinomorphae</taxon>
        <taxon>Cyprinodontiformes</taxon>
        <taxon>Goodeidae</taxon>
        <taxon>Xenoophorus</taxon>
    </lineage>
</organism>
<evidence type="ECO:0000259" key="8">
    <source>
        <dbReference type="PROSITE" id="PS50011"/>
    </source>
</evidence>
<dbReference type="PROSITE" id="PS00240">
    <property type="entry name" value="RECEPTOR_TYR_KIN_III"/>
    <property type="match status" value="1"/>
</dbReference>
<evidence type="ECO:0000313" key="10">
    <source>
        <dbReference type="Proteomes" id="UP001434883"/>
    </source>
</evidence>
<comment type="caution">
    <text evidence="9">The sequence shown here is derived from an EMBL/GenBank/DDBJ whole genome shotgun (WGS) entry which is preliminary data.</text>
</comment>
<evidence type="ECO:0000256" key="3">
    <source>
        <dbReference type="ARBA" id="ARBA00022679"/>
    </source>
</evidence>
<evidence type="ECO:0000256" key="1">
    <source>
        <dbReference type="ARBA" id="ARBA00011902"/>
    </source>
</evidence>
<keyword evidence="2" id="KW-0597">Phosphoprotein</keyword>
<dbReference type="Pfam" id="PF07714">
    <property type="entry name" value="PK_Tyr_Ser-Thr"/>
    <property type="match status" value="1"/>
</dbReference>
<dbReference type="PANTHER" id="PTHR24416:SF46">
    <property type="entry name" value="MAST_STEM CELL GROWTH FACTOR RECEPTOR KIT"/>
    <property type="match status" value="1"/>
</dbReference>
<dbReference type="EMBL" id="JAHRIN010017856">
    <property type="protein sequence ID" value="MEQ2197581.1"/>
    <property type="molecule type" value="Genomic_DNA"/>
</dbReference>
<sequence>SAHATEKEALMSELKVLSYLGNHINIVNLLGACTVGGPTLVITEYCCFGDLLNFLRRKRESFITYKLEDNYYYRNLMQQRLADG</sequence>
<dbReference type="Proteomes" id="UP001434883">
    <property type="component" value="Unassembled WGS sequence"/>
</dbReference>
<name>A0ABV0QP17_9TELE</name>
<protein>
    <recommendedName>
        <fullName evidence="1">receptor protein-tyrosine kinase</fullName>
        <ecNumber evidence="1">2.7.10.1</ecNumber>
    </recommendedName>
</protein>
<reference evidence="9 10" key="1">
    <citation type="submission" date="2021-06" db="EMBL/GenBank/DDBJ databases">
        <authorList>
            <person name="Palmer J.M."/>
        </authorList>
    </citation>
    <scope>NUCLEOTIDE SEQUENCE [LARGE SCALE GENOMIC DNA]</scope>
    <source>
        <strain evidence="9 10">XC_2019</strain>
        <tissue evidence="9">Muscle</tissue>
    </source>
</reference>
<keyword evidence="6" id="KW-0067">ATP-binding</keyword>
<keyword evidence="5" id="KW-0418">Kinase</keyword>
<evidence type="ECO:0000256" key="5">
    <source>
        <dbReference type="ARBA" id="ARBA00022777"/>
    </source>
</evidence>
<dbReference type="InterPro" id="IPR001245">
    <property type="entry name" value="Ser-Thr/Tyr_kinase_cat_dom"/>
</dbReference>